<name>A0A9P9WJE2_9PEZI</name>
<dbReference type="PANTHER" id="PTHR48081">
    <property type="entry name" value="AB HYDROLASE SUPERFAMILY PROTEIN C4A8.06C"/>
    <property type="match status" value="1"/>
</dbReference>
<dbReference type="InterPro" id="IPR029058">
    <property type="entry name" value="AB_hydrolase_fold"/>
</dbReference>
<dbReference type="EMBL" id="JAFIMR010000020">
    <property type="protein sequence ID" value="KAI1866428.1"/>
    <property type="molecule type" value="Genomic_DNA"/>
</dbReference>
<evidence type="ECO:0000313" key="3">
    <source>
        <dbReference type="EMBL" id="KAI1866428.1"/>
    </source>
</evidence>
<dbReference type="PANTHER" id="PTHR48081:SF8">
    <property type="entry name" value="ALPHA_BETA HYDROLASE FOLD-3 DOMAIN-CONTAINING PROTEIN-RELATED"/>
    <property type="match status" value="1"/>
</dbReference>
<feature type="domain" description="Alpha/beta hydrolase fold-3" evidence="2">
    <location>
        <begin position="82"/>
        <end position="232"/>
    </location>
</feature>
<organism evidence="3 4">
    <name type="scientific">Neoarthrinium moseri</name>
    <dbReference type="NCBI Taxonomy" id="1658444"/>
    <lineage>
        <taxon>Eukaryota</taxon>
        <taxon>Fungi</taxon>
        <taxon>Dikarya</taxon>
        <taxon>Ascomycota</taxon>
        <taxon>Pezizomycotina</taxon>
        <taxon>Sordariomycetes</taxon>
        <taxon>Xylariomycetidae</taxon>
        <taxon>Amphisphaeriales</taxon>
        <taxon>Apiosporaceae</taxon>
        <taxon>Neoarthrinium</taxon>
    </lineage>
</organism>
<dbReference type="Proteomes" id="UP000829685">
    <property type="component" value="Unassembled WGS sequence"/>
</dbReference>
<comment type="caution">
    <text evidence="3">The sequence shown here is derived from an EMBL/GenBank/DDBJ whole genome shotgun (WGS) entry which is preliminary data.</text>
</comment>
<proteinExistence type="predicted"/>
<evidence type="ECO:0000256" key="1">
    <source>
        <dbReference type="ARBA" id="ARBA00022801"/>
    </source>
</evidence>
<protein>
    <recommendedName>
        <fullName evidence="2">Alpha/beta hydrolase fold-3 domain-containing protein</fullName>
    </recommendedName>
</protein>
<dbReference type="GO" id="GO:0016787">
    <property type="term" value="F:hydrolase activity"/>
    <property type="evidence" value="ECO:0007669"/>
    <property type="project" value="UniProtKB-KW"/>
</dbReference>
<gene>
    <name evidence="3" type="ORF">JX265_007729</name>
</gene>
<keyword evidence="4" id="KW-1185">Reference proteome</keyword>
<dbReference type="Gene3D" id="3.40.50.1820">
    <property type="entry name" value="alpha/beta hydrolase"/>
    <property type="match status" value="1"/>
</dbReference>
<keyword evidence="1" id="KW-0378">Hydrolase</keyword>
<evidence type="ECO:0000313" key="4">
    <source>
        <dbReference type="Proteomes" id="UP000829685"/>
    </source>
</evidence>
<reference evidence="3" key="1">
    <citation type="submission" date="2021-03" db="EMBL/GenBank/DDBJ databases">
        <title>Revisited historic fungal species revealed as producer of novel bioactive compounds through whole genome sequencing and comparative genomics.</title>
        <authorList>
            <person name="Vignolle G.A."/>
            <person name="Hochenegger N."/>
            <person name="Mach R.L."/>
            <person name="Mach-Aigner A.R."/>
            <person name="Javad Rahimi M."/>
            <person name="Salim K.A."/>
            <person name="Chan C.M."/>
            <person name="Lim L.B.L."/>
            <person name="Cai F."/>
            <person name="Druzhinina I.S."/>
            <person name="U'Ren J.M."/>
            <person name="Derntl C."/>
        </authorList>
    </citation>
    <scope>NUCLEOTIDE SEQUENCE</scope>
    <source>
        <strain evidence="3">TUCIM 5799</strain>
    </source>
</reference>
<dbReference type="SUPFAM" id="SSF53474">
    <property type="entry name" value="alpha/beta-Hydrolases"/>
    <property type="match status" value="1"/>
</dbReference>
<dbReference type="InterPro" id="IPR013094">
    <property type="entry name" value="AB_hydrolase_3"/>
</dbReference>
<evidence type="ECO:0000259" key="2">
    <source>
        <dbReference type="Pfam" id="PF07859"/>
    </source>
</evidence>
<dbReference type="AlphaFoldDB" id="A0A9P9WJE2"/>
<accession>A0A9P9WJE2</accession>
<dbReference type="Pfam" id="PF07859">
    <property type="entry name" value="Abhydrolase_3"/>
    <property type="match status" value="1"/>
</dbReference>
<dbReference type="InterPro" id="IPR050300">
    <property type="entry name" value="GDXG_lipolytic_enzyme"/>
</dbReference>
<sequence length="261" mass="29118">MYDFSQYGTPSKEWLEVSSDSATPHSSLSVVERQEIVNKMETLSPMVRMVDHNILTQDQSSLKSRSYTSVDSDITQRLPVALYLQGGGFLTGTITSEDAVCSRIAINTGIVVLNVCYRHTPQHTYPVAWNDTHDEFEWLHDHIDDLGGDPQQVMIIGISSGAYLAASFVLEEHLSLGSTTRPPIAGQILMVPSLINVECYGPMIEKFQDPSVCSLHKSRDAPLLSLSTLQVYTVRAFRVGNFDMCFTLTSDRGYHRACFKF</sequence>